<keyword evidence="15" id="KW-1185">Reference proteome</keyword>
<evidence type="ECO:0000259" key="14">
    <source>
        <dbReference type="PROSITE" id="PS51562"/>
    </source>
</evidence>
<dbReference type="InterPro" id="IPR004971">
    <property type="entry name" value="mRNA_G-N7_MeTrfase_dom"/>
</dbReference>
<comment type="catalytic activity">
    <reaction evidence="9">
        <text>a 5'-end (5'-triphosphoguanosine)-ribonucleoside in mRNA + S-adenosyl-L-methionine = a 5'-end (N(7)-methyl 5'-triphosphoguanosine)-ribonucleoside in mRNA + S-adenosyl-L-homocysteine</text>
        <dbReference type="Rhea" id="RHEA:67008"/>
        <dbReference type="Rhea" id="RHEA-COMP:17166"/>
        <dbReference type="Rhea" id="RHEA-COMP:17167"/>
        <dbReference type="ChEBI" id="CHEBI:57856"/>
        <dbReference type="ChEBI" id="CHEBI:59789"/>
        <dbReference type="ChEBI" id="CHEBI:156461"/>
        <dbReference type="ChEBI" id="CHEBI:167617"/>
        <dbReference type="EC" id="2.1.1.56"/>
    </reaction>
</comment>
<dbReference type="GO" id="GO:0005634">
    <property type="term" value="C:nucleus"/>
    <property type="evidence" value="ECO:0007669"/>
    <property type="project" value="UniProtKB-SubCell"/>
</dbReference>
<keyword evidence="7 10" id="KW-0506">mRNA capping</keyword>
<reference evidence="16" key="1">
    <citation type="submission" date="2025-08" db="UniProtKB">
        <authorList>
            <consortium name="RefSeq"/>
        </authorList>
    </citation>
    <scope>IDENTIFICATION</scope>
</reference>
<evidence type="ECO:0000256" key="9">
    <source>
        <dbReference type="ARBA" id="ARBA00044712"/>
    </source>
</evidence>
<comment type="similarity">
    <text evidence="10">Belongs to the class I-like SAM-binding methyltransferase superfamily. mRNA cap 0 methyltransferase family.</text>
</comment>
<comment type="subcellular location">
    <subcellularLocation>
        <location evidence="1 10">Nucleus</location>
    </subcellularLocation>
</comment>
<keyword evidence="6 10" id="KW-0694">RNA-binding</keyword>
<feature type="binding site" evidence="11">
    <location>
        <position position="114"/>
    </location>
    <ligand>
        <name>S-adenosyl-L-methionine</name>
        <dbReference type="ChEBI" id="CHEBI:59789"/>
    </ligand>
</feature>
<dbReference type="Proteomes" id="UP000504615">
    <property type="component" value="Unplaced"/>
</dbReference>
<feature type="binding site" evidence="11">
    <location>
        <position position="233"/>
    </location>
    <ligand>
        <name>S-adenosyl-L-methionine</name>
        <dbReference type="ChEBI" id="CHEBI:59789"/>
    </ligand>
</feature>
<evidence type="ECO:0000256" key="10">
    <source>
        <dbReference type="PIRNR" id="PIRNR028762"/>
    </source>
</evidence>
<feature type="site" description="mRNA cap binding" evidence="12">
    <location>
        <position position="150"/>
    </location>
</feature>
<feature type="binding site" evidence="12">
    <location>
        <begin position="110"/>
        <end position="111"/>
    </location>
    <ligand>
        <name>mRNA</name>
        <dbReference type="ChEBI" id="CHEBI:33699"/>
    </ligand>
</feature>
<feature type="site" description="mRNA cap binding" evidence="12">
    <location>
        <position position="412"/>
    </location>
</feature>
<dbReference type="PIRSF" id="PIRSF028762">
    <property type="entry name" value="ABD1"/>
    <property type="match status" value="1"/>
</dbReference>
<feature type="region of interest" description="Disordered" evidence="13">
    <location>
        <begin position="1"/>
        <end position="64"/>
    </location>
</feature>
<dbReference type="RefSeq" id="XP_011636013.1">
    <property type="nucleotide sequence ID" value="XM_011637711.1"/>
</dbReference>
<evidence type="ECO:0000256" key="5">
    <source>
        <dbReference type="ARBA" id="ARBA00022691"/>
    </source>
</evidence>
<feature type="domain" description="MRNA cap 0 methyltransferase" evidence="14">
    <location>
        <begin position="101"/>
        <end position="420"/>
    </location>
</feature>
<evidence type="ECO:0000256" key="11">
    <source>
        <dbReference type="PIRSR" id="PIRSR028762-1"/>
    </source>
</evidence>
<dbReference type="GO" id="GO:0003723">
    <property type="term" value="F:RNA binding"/>
    <property type="evidence" value="ECO:0007669"/>
    <property type="project" value="UniProtKB-KW"/>
</dbReference>
<feature type="site" description="mRNA cap binding" evidence="12">
    <location>
        <position position="144"/>
    </location>
</feature>
<dbReference type="SUPFAM" id="SSF53335">
    <property type="entry name" value="S-adenosyl-L-methionine-dependent methyltransferases"/>
    <property type="match status" value="1"/>
</dbReference>
<dbReference type="GO" id="GO:0004482">
    <property type="term" value="F:mRNA 5'-cap (guanine-N7-)-methyltransferase activity"/>
    <property type="evidence" value="ECO:0007669"/>
    <property type="project" value="UniProtKB-EC"/>
</dbReference>
<dbReference type="PANTHER" id="PTHR12189:SF2">
    <property type="entry name" value="MRNA CAP GUANINE-N7 METHYLTRANSFERASE"/>
    <property type="match status" value="1"/>
</dbReference>
<keyword evidence="5 10" id="KW-0949">S-adenosyl-L-methionine</keyword>
<evidence type="ECO:0000256" key="7">
    <source>
        <dbReference type="ARBA" id="ARBA00023042"/>
    </source>
</evidence>
<evidence type="ECO:0000256" key="2">
    <source>
        <dbReference type="ARBA" id="ARBA00022603"/>
    </source>
</evidence>
<feature type="binding site" evidence="11">
    <location>
        <position position="205"/>
    </location>
    <ligand>
        <name>S-adenosyl-L-methionine</name>
        <dbReference type="ChEBI" id="CHEBI:59789"/>
    </ligand>
</feature>
<dbReference type="PANTHER" id="PTHR12189">
    <property type="entry name" value="MRNA GUANINE-7- METHYLTRANSFERASE"/>
    <property type="match status" value="1"/>
</dbReference>
<evidence type="ECO:0000313" key="16">
    <source>
        <dbReference type="RefSeq" id="XP_011636013.1"/>
    </source>
</evidence>
<dbReference type="AlphaFoldDB" id="A0A6I9WVS0"/>
<dbReference type="InterPro" id="IPR029063">
    <property type="entry name" value="SAM-dependent_MTases_sf"/>
</dbReference>
<dbReference type="Gene3D" id="3.40.50.150">
    <property type="entry name" value="Vaccinia Virus protein VP39"/>
    <property type="match status" value="1"/>
</dbReference>
<evidence type="ECO:0000256" key="3">
    <source>
        <dbReference type="ARBA" id="ARBA00022664"/>
    </source>
</evidence>
<feature type="site" description="mRNA cap binding" evidence="12">
    <location>
        <position position="175"/>
    </location>
</feature>
<dbReference type="Pfam" id="PF03291">
    <property type="entry name" value="mRNA_G-N7_MeTrfase"/>
    <property type="match status" value="1"/>
</dbReference>
<dbReference type="PROSITE" id="PS51562">
    <property type="entry name" value="RNA_CAP0_MT"/>
    <property type="match status" value="1"/>
</dbReference>
<evidence type="ECO:0000256" key="12">
    <source>
        <dbReference type="PIRSR" id="PIRSR028762-2"/>
    </source>
</evidence>
<gene>
    <name evidence="16" type="primary">LOC105426467</name>
</gene>
<organism evidence="15 16">
    <name type="scientific">Pogonomyrmex barbatus</name>
    <name type="common">red harvester ant</name>
    <dbReference type="NCBI Taxonomy" id="144034"/>
    <lineage>
        <taxon>Eukaryota</taxon>
        <taxon>Metazoa</taxon>
        <taxon>Ecdysozoa</taxon>
        <taxon>Arthropoda</taxon>
        <taxon>Hexapoda</taxon>
        <taxon>Insecta</taxon>
        <taxon>Pterygota</taxon>
        <taxon>Neoptera</taxon>
        <taxon>Endopterygota</taxon>
        <taxon>Hymenoptera</taxon>
        <taxon>Apocrita</taxon>
        <taxon>Aculeata</taxon>
        <taxon>Formicoidea</taxon>
        <taxon>Formicidae</taxon>
        <taxon>Myrmicinae</taxon>
        <taxon>Pogonomyrmex</taxon>
    </lineage>
</organism>
<evidence type="ECO:0000256" key="13">
    <source>
        <dbReference type="SAM" id="MobiDB-lite"/>
    </source>
</evidence>
<feature type="binding site" evidence="11">
    <location>
        <position position="228"/>
    </location>
    <ligand>
        <name>S-adenosyl-L-methionine</name>
        <dbReference type="ChEBI" id="CHEBI:59789"/>
    </ligand>
</feature>
<feature type="site" description="mRNA cap binding" evidence="12">
    <location>
        <position position="316"/>
    </location>
</feature>
<keyword evidence="8 10" id="KW-0539">Nucleus</keyword>
<feature type="binding site" evidence="11">
    <location>
        <position position="163"/>
    </location>
    <ligand>
        <name>S-adenosyl-L-methionine</name>
        <dbReference type="ChEBI" id="CHEBI:59789"/>
    </ligand>
</feature>
<feature type="compositionally biased region" description="Basic and acidic residues" evidence="13">
    <location>
        <begin position="1"/>
        <end position="27"/>
    </location>
</feature>
<dbReference type="CDD" id="cd02440">
    <property type="entry name" value="AdoMet_MTases"/>
    <property type="match status" value="1"/>
</dbReference>
<dbReference type="InterPro" id="IPR016899">
    <property type="entry name" value="mRNA_G-N7_MeTrfase_euk"/>
</dbReference>
<evidence type="ECO:0000313" key="15">
    <source>
        <dbReference type="Proteomes" id="UP000504615"/>
    </source>
</evidence>
<proteinExistence type="inferred from homology"/>
<dbReference type="InterPro" id="IPR039753">
    <property type="entry name" value="RG7MT1"/>
</dbReference>
<keyword evidence="2 10" id="KW-0489">Methyltransferase</keyword>
<protein>
    <recommendedName>
        <fullName evidence="10">mRNA cap guanine-N(7) methyltransferase</fullName>
        <ecNumber evidence="10">2.1.1.56</ecNumber>
    </recommendedName>
    <alternativeName>
        <fullName evidence="10">mRNA (guanine-N(7))-methyltransferase</fullName>
    </alternativeName>
    <alternativeName>
        <fullName evidence="10">mRNA cap methyltransferase</fullName>
    </alternativeName>
</protein>
<evidence type="ECO:0000256" key="4">
    <source>
        <dbReference type="ARBA" id="ARBA00022679"/>
    </source>
</evidence>
<sequence>MSALHVENKTETEEKKQSASEIAKTEISKCTNVESSRKRKHDAEEDVTVASTSVPSDLTMSGSTKKYKDATDINRVIDNTTLVADHYNSLEEKDLSQRNQSRIVYMRNFNNWIKSMLINEYIGKIRQGKSFGASLRVLDMCCGKGGDLLKWKKANISHLICADIAQVSLEQCQQRYNDILNKNKDRGSKDRGFAPIFTAEFITADCTKVRLREKFADPSMQLDFVSCQFAFHYSFESLSQAECMLQNASESLKPGGYFVGTIPDAYDLVSRWQKCDGNKFGNDVYSVEFISEDKTKPALFGEKYNFHLDGVVDCPEFLVYLPTLCKLALKHGLELVAFERFEEFYKRFKDEGRSLLGNMQALETYPPYHESPLLGDSERDYHHAIEYMQNLPANHRKIGTLSQSEWEVTSLYAVFSFRKMKTIWNSEGKPEYVKF</sequence>
<dbReference type="KEGG" id="pbar:105426467"/>
<feature type="binding site" evidence="11">
    <location>
        <position position="141"/>
    </location>
    <ligand>
        <name>S-adenosyl-L-methionine</name>
        <dbReference type="ChEBI" id="CHEBI:59789"/>
    </ligand>
</feature>
<evidence type="ECO:0000256" key="1">
    <source>
        <dbReference type="ARBA" id="ARBA00004123"/>
    </source>
</evidence>
<dbReference type="GeneID" id="105426467"/>
<evidence type="ECO:0000256" key="6">
    <source>
        <dbReference type="ARBA" id="ARBA00022884"/>
    </source>
</evidence>
<dbReference type="EC" id="2.1.1.56" evidence="10"/>
<keyword evidence="4 10" id="KW-0808">Transferase</keyword>
<keyword evidence="3 10" id="KW-0507">mRNA processing</keyword>
<feature type="compositionally biased region" description="Polar residues" evidence="13">
    <location>
        <begin position="49"/>
        <end position="64"/>
    </location>
</feature>
<feature type="site" description="mRNA cap binding" evidence="12">
    <location>
        <position position="232"/>
    </location>
</feature>
<accession>A0A6I9WVS0</accession>
<dbReference type="OrthoDB" id="10248867at2759"/>
<evidence type="ECO:0000256" key="8">
    <source>
        <dbReference type="ARBA" id="ARBA00023242"/>
    </source>
</evidence>
<dbReference type="CTD" id="8731"/>
<name>A0A6I9WVS0_9HYME</name>